<proteinExistence type="predicted"/>
<dbReference type="SUPFAM" id="SSF159006">
    <property type="entry name" value="YopX-like"/>
    <property type="match status" value="1"/>
</dbReference>
<comment type="caution">
    <text evidence="1">The sequence shown here is derived from an EMBL/GenBank/DDBJ whole genome shotgun (WGS) entry which is preliminary data.</text>
</comment>
<dbReference type="RefSeq" id="WP_317958082.1">
    <property type="nucleotide sequence ID" value="NZ_BSKO01000001.1"/>
</dbReference>
<evidence type="ECO:0008006" key="3">
    <source>
        <dbReference type="Google" id="ProtNLM"/>
    </source>
</evidence>
<name>A0ABQ5TJC3_9BACI</name>
<sequence>MKQPKFRGYSTGTKSWHYGFGWYDCELTKEFLEEKGLEPQAMLYTDASPIQCELSSMGQYIGIDDVNGNEVYAGQKVKFEDVRHGISGEGIVDISDASFCIVNDIGKYYRWIDYVVEII</sequence>
<keyword evidence="2" id="KW-1185">Reference proteome</keyword>
<protein>
    <recommendedName>
        <fullName evidence="3">YopX protein domain-containing protein</fullName>
    </recommendedName>
</protein>
<reference evidence="1 2" key="1">
    <citation type="submission" date="2023-02" db="EMBL/GenBank/DDBJ databases">
        <title>Oceanobacillus kimchii IFOP_LL358 isolated form Alexandrium catenella lab strain.</title>
        <authorList>
            <person name="Gajardo G."/>
            <person name="Ueki S."/>
            <person name="Maruyama F."/>
        </authorList>
    </citation>
    <scope>NUCLEOTIDE SEQUENCE [LARGE SCALE GENOMIC DNA]</scope>
    <source>
        <strain evidence="1 2">IFOP_LL358</strain>
    </source>
</reference>
<evidence type="ECO:0000313" key="1">
    <source>
        <dbReference type="EMBL" id="GLO66202.1"/>
    </source>
</evidence>
<dbReference type="Proteomes" id="UP001275436">
    <property type="component" value="Unassembled WGS sequence"/>
</dbReference>
<evidence type="ECO:0000313" key="2">
    <source>
        <dbReference type="Proteomes" id="UP001275436"/>
    </source>
</evidence>
<organism evidence="1 2">
    <name type="scientific">Oceanobacillus kimchii</name>
    <dbReference type="NCBI Taxonomy" id="746691"/>
    <lineage>
        <taxon>Bacteria</taxon>
        <taxon>Bacillati</taxon>
        <taxon>Bacillota</taxon>
        <taxon>Bacilli</taxon>
        <taxon>Bacillales</taxon>
        <taxon>Bacillaceae</taxon>
        <taxon>Oceanobacillus</taxon>
    </lineage>
</organism>
<gene>
    <name evidence="1" type="ORF">MACH08_19860</name>
</gene>
<dbReference type="EMBL" id="BSKO01000001">
    <property type="protein sequence ID" value="GLO66202.1"/>
    <property type="molecule type" value="Genomic_DNA"/>
</dbReference>
<accession>A0ABQ5TJC3</accession>